<evidence type="ECO:0000256" key="8">
    <source>
        <dbReference type="SAM" id="MobiDB-lite"/>
    </source>
</evidence>
<dbReference type="GO" id="GO:0016301">
    <property type="term" value="F:kinase activity"/>
    <property type="evidence" value="ECO:0007669"/>
    <property type="project" value="UniProtKB-KW"/>
</dbReference>
<feature type="compositionally biased region" description="Low complexity" evidence="8">
    <location>
        <begin position="306"/>
        <end position="356"/>
    </location>
</feature>
<organism evidence="11 12">
    <name type="scientific">Paractinoplanes pyxinae</name>
    <dbReference type="NCBI Taxonomy" id="2997416"/>
    <lineage>
        <taxon>Bacteria</taxon>
        <taxon>Bacillati</taxon>
        <taxon>Actinomycetota</taxon>
        <taxon>Actinomycetes</taxon>
        <taxon>Micromonosporales</taxon>
        <taxon>Micromonosporaceae</taxon>
        <taxon>Paractinoplanes</taxon>
    </lineage>
</organism>
<dbReference type="EMBL" id="JAPNTZ010000008">
    <property type="protein sequence ID" value="MCY1141145.1"/>
    <property type="molecule type" value="Genomic_DNA"/>
</dbReference>
<feature type="domain" description="Protein kinase" evidence="10">
    <location>
        <begin position="8"/>
        <end position="275"/>
    </location>
</feature>
<evidence type="ECO:0000313" key="11">
    <source>
        <dbReference type="EMBL" id="MCY1141145.1"/>
    </source>
</evidence>
<dbReference type="Gene3D" id="3.30.200.20">
    <property type="entry name" value="Phosphorylase Kinase, domain 1"/>
    <property type="match status" value="1"/>
</dbReference>
<dbReference type="PANTHER" id="PTHR43289:SF6">
    <property type="entry name" value="SERINE_THREONINE-PROTEIN KINASE NEKL-3"/>
    <property type="match status" value="1"/>
</dbReference>
<dbReference type="InterPro" id="IPR011009">
    <property type="entry name" value="Kinase-like_dom_sf"/>
</dbReference>
<feature type="region of interest" description="Disordered" evidence="8">
    <location>
        <begin position="279"/>
        <end position="513"/>
    </location>
</feature>
<evidence type="ECO:0000256" key="7">
    <source>
        <dbReference type="PROSITE-ProRule" id="PRU10141"/>
    </source>
</evidence>
<evidence type="ECO:0000256" key="4">
    <source>
        <dbReference type="ARBA" id="ARBA00022741"/>
    </source>
</evidence>
<dbReference type="EC" id="2.7.11.1" evidence="1"/>
<evidence type="ECO:0000313" key="12">
    <source>
        <dbReference type="Proteomes" id="UP001151002"/>
    </source>
</evidence>
<dbReference type="PROSITE" id="PS50011">
    <property type="entry name" value="PROTEIN_KINASE_DOM"/>
    <property type="match status" value="1"/>
</dbReference>
<keyword evidence="9" id="KW-1133">Transmembrane helix</keyword>
<feature type="compositionally biased region" description="Low complexity" evidence="8">
    <location>
        <begin position="552"/>
        <end position="594"/>
    </location>
</feature>
<keyword evidence="4 7" id="KW-0547">Nucleotide-binding</keyword>
<keyword evidence="12" id="KW-1185">Reference proteome</keyword>
<keyword evidence="3" id="KW-0808">Transferase</keyword>
<keyword evidence="2" id="KW-0723">Serine/threonine-protein kinase</keyword>
<dbReference type="InterPro" id="IPR017441">
    <property type="entry name" value="Protein_kinase_ATP_BS"/>
</dbReference>
<evidence type="ECO:0000256" key="3">
    <source>
        <dbReference type="ARBA" id="ARBA00022679"/>
    </source>
</evidence>
<dbReference type="SUPFAM" id="SSF56112">
    <property type="entry name" value="Protein kinase-like (PK-like)"/>
    <property type="match status" value="1"/>
</dbReference>
<dbReference type="PROSITE" id="PS00107">
    <property type="entry name" value="PROTEIN_KINASE_ATP"/>
    <property type="match status" value="1"/>
</dbReference>
<keyword evidence="9" id="KW-0472">Membrane</keyword>
<dbReference type="InterPro" id="IPR000719">
    <property type="entry name" value="Prot_kinase_dom"/>
</dbReference>
<dbReference type="Gene3D" id="1.10.510.10">
    <property type="entry name" value="Transferase(Phosphotransferase) domain 1"/>
    <property type="match status" value="1"/>
</dbReference>
<keyword evidence="9" id="KW-0812">Transmembrane</keyword>
<evidence type="ECO:0000256" key="9">
    <source>
        <dbReference type="SAM" id="Phobius"/>
    </source>
</evidence>
<dbReference type="Proteomes" id="UP001151002">
    <property type="component" value="Unassembled WGS sequence"/>
</dbReference>
<dbReference type="CDD" id="cd14014">
    <property type="entry name" value="STKc_PknB_like"/>
    <property type="match status" value="1"/>
</dbReference>
<evidence type="ECO:0000256" key="2">
    <source>
        <dbReference type="ARBA" id="ARBA00022527"/>
    </source>
</evidence>
<proteinExistence type="predicted"/>
<feature type="transmembrane region" description="Helical" evidence="9">
    <location>
        <begin position="520"/>
        <end position="539"/>
    </location>
</feature>
<dbReference type="Pfam" id="PF00069">
    <property type="entry name" value="Pkinase"/>
    <property type="match status" value="1"/>
</dbReference>
<comment type="caution">
    <text evidence="11">The sequence shown here is derived from an EMBL/GenBank/DDBJ whole genome shotgun (WGS) entry which is preliminary data.</text>
</comment>
<feature type="compositionally biased region" description="Pro residues" evidence="8">
    <location>
        <begin position="289"/>
        <end position="305"/>
    </location>
</feature>
<evidence type="ECO:0000256" key="5">
    <source>
        <dbReference type="ARBA" id="ARBA00022777"/>
    </source>
</evidence>
<reference evidence="11" key="1">
    <citation type="submission" date="2022-11" db="EMBL/GenBank/DDBJ databases">
        <authorList>
            <person name="Somphong A."/>
            <person name="Phongsopitanun W."/>
        </authorList>
    </citation>
    <scope>NUCLEOTIDE SEQUENCE</scope>
    <source>
        <strain evidence="11">Pm04-4</strain>
    </source>
</reference>
<evidence type="ECO:0000256" key="6">
    <source>
        <dbReference type="ARBA" id="ARBA00022840"/>
    </source>
</evidence>
<feature type="compositionally biased region" description="Low complexity" evidence="8">
    <location>
        <begin position="389"/>
        <end position="400"/>
    </location>
</feature>
<evidence type="ECO:0000259" key="10">
    <source>
        <dbReference type="PROSITE" id="PS50011"/>
    </source>
</evidence>
<evidence type="ECO:0000256" key="1">
    <source>
        <dbReference type="ARBA" id="ARBA00012513"/>
    </source>
</evidence>
<keyword evidence="6 7" id="KW-0067">ATP-binding</keyword>
<feature type="binding site" evidence="7">
    <location>
        <position position="37"/>
    </location>
    <ligand>
        <name>ATP</name>
        <dbReference type="ChEBI" id="CHEBI:30616"/>
    </ligand>
</feature>
<feature type="region of interest" description="Disordered" evidence="8">
    <location>
        <begin position="542"/>
        <end position="620"/>
    </location>
</feature>
<feature type="compositionally biased region" description="Polar residues" evidence="8">
    <location>
        <begin position="445"/>
        <end position="455"/>
    </location>
</feature>
<dbReference type="PROSITE" id="PS00108">
    <property type="entry name" value="PROTEIN_KINASE_ST"/>
    <property type="match status" value="1"/>
</dbReference>
<dbReference type="SMART" id="SM00220">
    <property type="entry name" value="S_TKc"/>
    <property type="match status" value="1"/>
</dbReference>
<gene>
    <name evidence="11" type="ORF">OWR29_24365</name>
</gene>
<dbReference type="PANTHER" id="PTHR43289">
    <property type="entry name" value="MITOGEN-ACTIVATED PROTEIN KINASE KINASE KINASE 20-RELATED"/>
    <property type="match status" value="1"/>
</dbReference>
<accession>A0ABT4B5J2</accession>
<name>A0ABT4B5J2_9ACTN</name>
<sequence>MPLIAGRYRLGETLGVGGMGKVWQARDEVLQRDVAIKEVLIPDDLQAKDKEAVQRRTLREARAAARLSHPNVVQVFDVFDVDGRVWIVMAYVPSQSLHEVLKTSGPLDPRRVARIGLDLLAALRAAHSAGVDHRDVKPANVLLTDDGRVLLTDFGIATIEGDAQISSSDMLIGSPEYMSPERAKYGTAGMASDLWSLGATLYAAVEGHSPFRRRSALATLTALAADEPDPPHQAGLLEPVLRGLLRKDPAQRISASEAEHLLREATSGAYGHALVPVRTESPTTEDLPALPPPTPAPSPAAPPAAPADSPAPADNAAPPIAPADAAPGSAPAGSPSAADDASPGSAPVSSPAADGAVPGRAPGGSALEADDSVSPAEGPSVPSVPTQRSAPPADVSSPPAAAAPPPTAADAAGQPVTAEAVGPSEGREPAAADAANPSLTAEAVGSSTARGSTAATPPARADITSQPEASTAAASASAVPRQRPPSSVESIPADVKHRGQATPVPPDAEARPTVSPMRRWLVAAAAVLAVIAGVVFWTVSRSNSGDDPKTDAGGPAVSAPAPATPSSTPGTSATAADPSAAATSKATPSPTGNNDGDGGDGDDSGAGSGSGLPQLPDGWRDYRDRTGFAVYVPEGWARSKEGSIVYFRDSSTGRVLGIDQTKKPVANPVADWRGKADYRVSRGDFPAYREIHIREVDYFRKAADWEFTFTRNGTRQHVNNRGVITSDTQAYGFYWQTPDSSWARYRDDLQLVFDSFRPAD</sequence>
<protein>
    <recommendedName>
        <fullName evidence="1">non-specific serine/threonine protein kinase</fullName>
        <ecNumber evidence="1">2.7.11.1</ecNumber>
    </recommendedName>
</protein>
<feature type="compositionally biased region" description="Low complexity" evidence="8">
    <location>
        <begin position="464"/>
        <end position="488"/>
    </location>
</feature>
<keyword evidence="5 11" id="KW-0418">Kinase</keyword>
<dbReference type="InterPro" id="IPR008271">
    <property type="entry name" value="Ser/Thr_kinase_AS"/>
</dbReference>
<dbReference type="RefSeq" id="WP_267565511.1">
    <property type="nucleotide sequence ID" value="NZ_JAPNTZ010000008.1"/>
</dbReference>